<gene>
    <name evidence="1" type="ORF">A7D17_05200</name>
</gene>
<reference evidence="1 2" key="1">
    <citation type="submission" date="2016-05" db="EMBL/GenBank/DDBJ databases">
        <title>Pathogenic, phenotypic and molecular characterisation of Xanthomonas nasturtii sp. nov. and Xanthomonas floridensis sp. nov., new species of Xanthomonas associated with watercress production in Florida.</title>
        <authorList>
            <person name="Vicente J.G."/>
            <person name="Rothwell S."/>
            <person name="Holub E.B."/>
            <person name="Studholme D.J."/>
        </authorList>
    </citation>
    <scope>NUCLEOTIDE SEQUENCE [LARGE SCALE GENOMIC DNA]</scope>
    <source>
        <strain evidence="1 2">WHRI 8848</strain>
    </source>
</reference>
<organism evidence="1 2">
    <name type="scientific">Xanthomonas floridensis</name>
    <dbReference type="NCBI Taxonomy" id="1843580"/>
    <lineage>
        <taxon>Bacteria</taxon>
        <taxon>Pseudomonadati</taxon>
        <taxon>Pseudomonadota</taxon>
        <taxon>Gammaproteobacteria</taxon>
        <taxon>Lysobacterales</taxon>
        <taxon>Lysobacteraceae</taxon>
        <taxon>Xanthomonas</taxon>
    </lineage>
</organism>
<proteinExistence type="predicted"/>
<sequence length="188" mass="22040">MQHNDARNTLKHLDHVDVILGVTELIDDSVITRPVKFEPGEITYASRASDSRVIDMRLRHDHINFVMSCELRNQVRTIVRNTASLWGKRRNISETRSRARRRSRARLLHCGDGADCTCIPGKLRSLARSMLQETLPKWLINQTLMHLFHDCIFVARVKKRIFQTNHFGQTRCARADDWRPTLHRFESW</sequence>
<dbReference type="Proteomes" id="UP000077659">
    <property type="component" value="Unassembled WGS sequence"/>
</dbReference>
<evidence type="ECO:0000313" key="2">
    <source>
        <dbReference type="Proteomes" id="UP000077659"/>
    </source>
</evidence>
<accession>A0A1A9M8E9</accession>
<protein>
    <submittedName>
        <fullName evidence="1">Uncharacterized protein</fullName>
    </submittedName>
</protein>
<dbReference type="EMBL" id="LXNG01000034">
    <property type="protein sequence ID" value="OAG66321.1"/>
    <property type="molecule type" value="Genomic_DNA"/>
</dbReference>
<dbReference type="AlphaFoldDB" id="A0A1A9M8E9"/>
<comment type="caution">
    <text evidence="1">The sequence shown here is derived from an EMBL/GenBank/DDBJ whole genome shotgun (WGS) entry which is preliminary data.</text>
</comment>
<evidence type="ECO:0000313" key="1">
    <source>
        <dbReference type="EMBL" id="OAG66321.1"/>
    </source>
</evidence>
<name>A0A1A9M8E9_9XANT</name>